<feature type="domain" description="Myb-like" evidence="3">
    <location>
        <begin position="13"/>
        <end position="56"/>
    </location>
</feature>
<feature type="compositionally biased region" description="Polar residues" evidence="2">
    <location>
        <begin position="148"/>
        <end position="162"/>
    </location>
</feature>
<dbReference type="AlphaFoldDB" id="A0A0U5G092"/>
<proteinExistence type="predicted"/>
<evidence type="ECO:0000313" key="4">
    <source>
        <dbReference type="EMBL" id="CEL03880.1"/>
    </source>
</evidence>
<feature type="compositionally biased region" description="Polar residues" evidence="2">
    <location>
        <begin position="261"/>
        <end position="278"/>
    </location>
</feature>
<dbReference type="OMA" id="RANEYMS"/>
<accession>A0A0U5G092</accession>
<feature type="compositionally biased region" description="Basic and acidic residues" evidence="2">
    <location>
        <begin position="114"/>
        <end position="127"/>
    </location>
</feature>
<dbReference type="EMBL" id="CDMC01000004">
    <property type="protein sequence ID" value="CEL03880.1"/>
    <property type="molecule type" value="Genomic_DNA"/>
</dbReference>
<feature type="compositionally biased region" description="Polar residues" evidence="2">
    <location>
        <begin position="346"/>
        <end position="356"/>
    </location>
</feature>
<sequence>MSSGKRPEHLLGWSDEENETLLRLKSQYENWKDIHKLGLFPNRSPAAVQVQYSRLKNGRPRPGVGHVRVRPKPKRPSSTTSTPNITPLKRSAAAATDSPKQPLSSPKPSRKSRRIMDGADHQDRDTNSDSDSDSDSDSSEGEDLPWDCNSNTAEPTPSQSEGWFQKPHSHSAGTEHAPATPTTIKPTDTPQTKPTISKPETVSKPETPQANSSSNAALHPPDRFRATPANVIATSKSLAQPTSGNNSPAPPEPIRQGGGFTSVNQASRSPSMAHTPQGSAPPREATRAGSGTPSMPPPTVPAYKNTPPSTPAAQTQGATGASPAPVPSDHTDKSLARPTIPKEKMPTSSIPILSSTHVEKPSQTSTPPVPTPSSSENPLIAPQTTAKPISALPQTQIAAPTTQTAQVPAQMPSAPEALKLHAVELFNRANEYMSRGIDAVVEEMTRDQRTQIENLTLEAKTLRSCLSEAIAERDSLKRQLEELREDNKGMEEYIQKISDMASRFTRRD</sequence>
<dbReference type="STRING" id="454130.A0A0U5G092"/>
<reference evidence="5" key="1">
    <citation type="journal article" date="2016" name="Genome Announc.">
        <title>Draft genome sequences of fungus Aspergillus calidoustus.</title>
        <authorList>
            <person name="Horn F."/>
            <person name="Linde J."/>
            <person name="Mattern D.J."/>
            <person name="Walther G."/>
            <person name="Guthke R."/>
            <person name="Scherlach K."/>
            <person name="Martin K."/>
            <person name="Brakhage A.A."/>
            <person name="Petzke L."/>
            <person name="Valiante V."/>
        </authorList>
    </citation>
    <scope>NUCLEOTIDE SEQUENCE [LARGE SCALE GENOMIC DNA]</scope>
    <source>
        <strain evidence="5">SF006504</strain>
    </source>
</reference>
<feature type="compositionally biased region" description="Acidic residues" evidence="2">
    <location>
        <begin position="128"/>
        <end position="145"/>
    </location>
</feature>
<keyword evidence="1" id="KW-0175">Coiled coil</keyword>
<dbReference type="PROSITE" id="PS50090">
    <property type="entry name" value="MYB_LIKE"/>
    <property type="match status" value="1"/>
</dbReference>
<keyword evidence="5" id="KW-1185">Reference proteome</keyword>
<dbReference type="OrthoDB" id="4504882at2759"/>
<protein>
    <recommendedName>
        <fullName evidence="3">Myb-like domain-containing protein</fullName>
    </recommendedName>
</protein>
<feature type="region of interest" description="Disordered" evidence="2">
    <location>
        <begin position="52"/>
        <end position="383"/>
    </location>
</feature>
<dbReference type="Pfam" id="PF13921">
    <property type="entry name" value="Myb_DNA-bind_6"/>
    <property type="match status" value="1"/>
</dbReference>
<gene>
    <name evidence="4" type="ORF">ASPCAL05018</name>
</gene>
<feature type="compositionally biased region" description="Low complexity" evidence="2">
    <location>
        <begin position="311"/>
        <end position="323"/>
    </location>
</feature>
<organism evidence="4 5">
    <name type="scientific">Aspergillus calidoustus</name>
    <dbReference type="NCBI Taxonomy" id="454130"/>
    <lineage>
        <taxon>Eukaryota</taxon>
        <taxon>Fungi</taxon>
        <taxon>Dikarya</taxon>
        <taxon>Ascomycota</taxon>
        <taxon>Pezizomycotina</taxon>
        <taxon>Eurotiomycetes</taxon>
        <taxon>Eurotiomycetidae</taxon>
        <taxon>Eurotiales</taxon>
        <taxon>Aspergillaceae</taxon>
        <taxon>Aspergillus</taxon>
        <taxon>Aspergillus subgen. Nidulantes</taxon>
    </lineage>
</organism>
<evidence type="ECO:0000256" key="1">
    <source>
        <dbReference type="SAM" id="Coils"/>
    </source>
</evidence>
<evidence type="ECO:0000313" key="5">
    <source>
        <dbReference type="Proteomes" id="UP000054771"/>
    </source>
</evidence>
<feature type="compositionally biased region" description="Basic and acidic residues" evidence="2">
    <location>
        <begin position="329"/>
        <end position="345"/>
    </location>
</feature>
<dbReference type="Proteomes" id="UP000054771">
    <property type="component" value="Unassembled WGS sequence"/>
</dbReference>
<feature type="coiled-coil region" evidence="1">
    <location>
        <begin position="466"/>
        <end position="500"/>
    </location>
</feature>
<evidence type="ECO:0000256" key="2">
    <source>
        <dbReference type="SAM" id="MobiDB-lite"/>
    </source>
</evidence>
<dbReference type="InterPro" id="IPR001005">
    <property type="entry name" value="SANT/Myb"/>
</dbReference>
<name>A0A0U5G092_ASPCI</name>
<feature type="compositionally biased region" description="Polar residues" evidence="2">
    <location>
        <begin position="232"/>
        <end position="247"/>
    </location>
</feature>
<evidence type="ECO:0000259" key="3">
    <source>
        <dbReference type="PROSITE" id="PS50090"/>
    </source>
</evidence>
<dbReference type="CDD" id="cd00167">
    <property type="entry name" value="SANT"/>
    <property type="match status" value="1"/>
</dbReference>
<feature type="compositionally biased region" description="Polar residues" evidence="2">
    <location>
        <begin position="180"/>
        <end position="216"/>
    </location>
</feature>
<feature type="compositionally biased region" description="Low complexity" evidence="2">
    <location>
        <begin position="98"/>
        <end position="107"/>
    </location>
</feature>